<dbReference type="Proteomes" id="UP000265200">
    <property type="component" value="Chromosome 17"/>
</dbReference>
<dbReference type="InterPro" id="IPR001304">
    <property type="entry name" value="C-type_lectin-like"/>
</dbReference>
<dbReference type="InterPro" id="IPR016186">
    <property type="entry name" value="C-type_lectin-like/link_sf"/>
</dbReference>
<reference key="1">
    <citation type="journal article" date="2007" name="Nature">
        <title>The medaka draft genome and insights into vertebrate genome evolution.</title>
        <authorList>
            <person name="Kasahara M."/>
            <person name="Naruse K."/>
            <person name="Sasaki S."/>
            <person name="Nakatani Y."/>
            <person name="Qu W."/>
            <person name="Ahsan B."/>
            <person name="Yamada T."/>
            <person name="Nagayasu Y."/>
            <person name="Doi K."/>
            <person name="Kasai Y."/>
            <person name="Jindo T."/>
            <person name="Kobayashi D."/>
            <person name="Shimada A."/>
            <person name="Toyoda A."/>
            <person name="Kuroki Y."/>
            <person name="Fujiyama A."/>
            <person name="Sasaki T."/>
            <person name="Shimizu A."/>
            <person name="Asakawa S."/>
            <person name="Shimizu N."/>
            <person name="Hashimoto S."/>
            <person name="Yang J."/>
            <person name="Lee Y."/>
            <person name="Matsushima K."/>
            <person name="Sugano S."/>
            <person name="Sakaizumi M."/>
            <person name="Narita T."/>
            <person name="Ohishi K."/>
            <person name="Haga S."/>
            <person name="Ohta F."/>
            <person name="Nomoto H."/>
            <person name="Nogata K."/>
            <person name="Morishita T."/>
            <person name="Endo T."/>
            <person name="Shin-I T."/>
            <person name="Takeda H."/>
            <person name="Morishita S."/>
            <person name="Kohara Y."/>
        </authorList>
    </citation>
    <scope>NUCLEOTIDE SEQUENCE [LARGE SCALE GENOMIC DNA]</scope>
    <source>
        <strain>Hd-rR</strain>
    </source>
</reference>
<reference evidence="3" key="4">
    <citation type="submission" date="2025-09" db="UniProtKB">
        <authorList>
            <consortium name="Ensembl"/>
        </authorList>
    </citation>
    <scope>IDENTIFICATION</scope>
    <source>
        <strain evidence="3">HSOK</strain>
    </source>
</reference>
<reference evidence="3 4" key="2">
    <citation type="submission" date="2017-04" db="EMBL/GenBank/DDBJ databases">
        <title>CpG methylation of centromeres and impact of large insertions on vertebrate speciation.</title>
        <authorList>
            <person name="Ichikawa K."/>
            <person name="Yoshimura J."/>
            <person name="Morishita S."/>
        </authorList>
    </citation>
    <scope>NUCLEOTIDE SEQUENCE</scope>
    <source>
        <strain evidence="3 4">HSOK</strain>
    </source>
</reference>
<feature type="domain" description="C-type lectin" evidence="2">
    <location>
        <begin position="30"/>
        <end position="131"/>
    </location>
</feature>
<dbReference type="Ensembl" id="ENSORLT00015008644.1">
    <property type="protein sequence ID" value="ENSORLP00015003811.1"/>
    <property type="gene ID" value="ENSORLG00015004706.1"/>
</dbReference>
<dbReference type="SMART" id="SM00034">
    <property type="entry name" value="CLECT"/>
    <property type="match status" value="1"/>
</dbReference>
<evidence type="ECO:0000313" key="3">
    <source>
        <dbReference type="Ensembl" id="ENSORLP00015003811.1"/>
    </source>
</evidence>
<evidence type="ECO:0000256" key="1">
    <source>
        <dbReference type="SAM" id="SignalP"/>
    </source>
</evidence>
<dbReference type="PROSITE" id="PS50041">
    <property type="entry name" value="C_TYPE_LECTIN_2"/>
    <property type="match status" value="1"/>
</dbReference>
<sequence length="152" mass="17506">MTIGLFLILFFLRGGYSPEAGLCTAPWISYNGRCYQLYRSQKTWSDAQIACRKEEGDLVSIHNVEEQSFIFSELVPTDELWIGLNDRTTEGLFDWSDQSAVRFTSWEFGKPGVEENQEDCVLIRGQGSWNDNQSLNTMIICVKHFLCPQHWP</sequence>
<dbReference type="Gene3D" id="3.10.100.10">
    <property type="entry name" value="Mannose-Binding Protein A, subunit A"/>
    <property type="match status" value="1"/>
</dbReference>
<feature type="signal peptide" evidence="1">
    <location>
        <begin position="1"/>
        <end position="17"/>
    </location>
</feature>
<reference evidence="3" key="3">
    <citation type="submission" date="2025-08" db="UniProtKB">
        <authorList>
            <consortium name="Ensembl"/>
        </authorList>
    </citation>
    <scope>IDENTIFICATION</scope>
    <source>
        <strain evidence="3">HSOK</strain>
    </source>
</reference>
<evidence type="ECO:0000313" key="4">
    <source>
        <dbReference type="Proteomes" id="UP000265200"/>
    </source>
</evidence>
<dbReference type="InterPro" id="IPR050111">
    <property type="entry name" value="C-type_lectin/snaclec_domain"/>
</dbReference>
<dbReference type="AlphaFoldDB" id="A0A3P9H7Q4"/>
<organism evidence="3 4">
    <name type="scientific">Oryzias latipes</name>
    <name type="common">Japanese rice fish</name>
    <name type="synonym">Japanese killifish</name>
    <dbReference type="NCBI Taxonomy" id="8090"/>
    <lineage>
        <taxon>Eukaryota</taxon>
        <taxon>Metazoa</taxon>
        <taxon>Chordata</taxon>
        <taxon>Craniata</taxon>
        <taxon>Vertebrata</taxon>
        <taxon>Euteleostomi</taxon>
        <taxon>Actinopterygii</taxon>
        <taxon>Neopterygii</taxon>
        <taxon>Teleostei</taxon>
        <taxon>Neoteleostei</taxon>
        <taxon>Acanthomorphata</taxon>
        <taxon>Ovalentaria</taxon>
        <taxon>Atherinomorphae</taxon>
        <taxon>Beloniformes</taxon>
        <taxon>Adrianichthyidae</taxon>
        <taxon>Oryziinae</taxon>
        <taxon>Oryzias</taxon>
    </lineage>
</organism>
<evidence type="ECO:0000259" key="2">
    <source>
        <dbReference type="PROSITE" id="PS50041"/>
    </source>
</evidence>
<dbReference type="SUPFAM" id="SSF56436">
    <property type="entry name" value="C-type lectin-like"/>
    <property type="match status" value="1"/>
</dbReference>
<accession>A0A3P9H7Q4</accession>
<protein>
    <submittedName>
        <fullName evidence="3">Mannose receptor, C type 1b</fullName>
    </submittedName>
</protein>
<proteinExistence type="predicted"/>
<name>A0A3P9H7Q4_ORYLA</name>
<dbReference type="InterPro" id="IPR016187">
    <property type="entry name" value="CTDL_fold"/>
</dbReference>
<feature type="chain" id="PRO_5018266221" evidence="1">
    <location>
        <begin position="18"/>
        <end position="152"/>
    </location>
</feature>
<dbReference type="PANTHER" id="PTHR22803">
    <property type="entry name" value="MANNOSE, PHOSPHOLIPASE, LECTIN RECEPTOR RELATED"/>
    <property type="match status" value="1"/>
</dbReference>
<dbReference type="Pfam" id="PF00059">
    <property type="entry name" value="Lectin_C"/>
    <property type="match status" value="1"/>
</dbReference>
<keyword evidence="1" id="KW-0732">Signal</keyword>